<dbReference type="AlphaFoldDB" id="A0A3N4KSY2"/>
<evidence type="ECO:0000313" key="3">
    <source>
        <dbReference type="Proteomes" id="UP000277580"/>
    </source>
</evidence>
<dbReference type="EMBL" id="ML119122">
    <property type="protein sequence ID" value="RPB13626.1"/>
    <property type="molecule type" value="Genomic_DNA"/>
</dbReference>
<evidence type="ECO:0000313" key="2">
    <source>
        <dbReference type="EMBL" id="RPB13626.1"/>
    </source>
</evidence>
<dbReference type="Pfam" id="PF16201">
    <property type="entry name" value="NopRA1"/>
    <property type="match status" value="1"/>
</dbReference>
<dbReference type="OrthoDB" id="72892at2759"/>
<reference evidence="2 3" key="1">
    <citation type="journal article" date="2018" name="Nat. Ecol. Evol.">
        <title>Pezizomycetes genomes reveal the molecular basis of ectomycorrhizal truffle lifestyle.</title>
        <authorList>
            <person name="Murat C."/>
            <person name="Payen T."/>
            <person name="Noel B."/>
            <person name="Kuo A."/>
            <person name="Morin E."/>
            <person name="Chen J."/>
            <person name="Kohler A."/>
            <person name="Krizsan K."/>
            <person name="Balestrini R."/>
            <person name="Da Silva C."/>
            <person name="Montanini B."/>
            <person name="Hainaut M."/>
            <person name="Levati E."/>
            <person name="Barry K.W."/>
            <person name="Belfiori B."/>
            <person name="Cichocki N."/>
            <person name="Clum A."/>
            <person name="Dockter R.B."/>
            <person name="Fauchery L."/>
            <person name="Guy J."/>
            <person name="Iotti M."/>
            <person name="Le Tacon F."/>
            <person name="Lindquist E.A."/>
            <person name="Lipzen A."/>
            <person name="Malagnac F."/>
            <person name="Mello A."/>
            <person name="Molinier V."/>
            <person name="Miyauchi S."/>
            <person name="Poulain J."/>
            <person name="Riccioni C."/>
            <person name="Rubini A."/>
            <person name="Sitrit Y."/>
            <person name="Splivallo R."/>
            <person name="Traeger S."/>
            <person name="Wang M."/>
            <person name="Zifcakova L."/>
            <person name="Wipf D."/>
            <person name="Zambonelli A."/>
            <person name="Paolocci F."/>
            <person name="Nowrousian M."/>
            <person name="Ottonello S."/>
            <person name="Baldrian P."/>
            <person name="Spatafora J.W."/>
            <person name="Henrissat B."/>
            <person name="Nagy L.G."/>
            <person name="Aury J.M."/>
            <person name="Wincker P."/>
            <person name="Grigoriev I.V."/>
            <person name="Bonfante P."/>
            <person name="Martin F.M."/>
        </authorList>
    </citation>
    <scope>NUCLEOTIDE SEQUENCE [LARGE SCALE GENOMIC DNA]</scope>
    <source>
        <strain evidence="2 3">CCBAS932</strain>
    </source>
</reference>
<dbReference type="Proteomes" id="UP000277580">
    <property type="component" value="Unassembled WGS sequence"/>
</dbReference>
<organism evidence="2 3">
    <name type="scientific">Morchella conica CCBAS932</name>
    <dbReference type="NCBI Taxonomy" id="1392247"/>
    <lineage>
        <taxon>Eukaryota</taxon>
        <taxon>Fungi</taxon>
        <taxon>Dikarya</taxon>
        <taxon>Ascomycota</taxon>
        <taxon>Pezizomycotina</taxon>
        <taxon>Pezizomycetes</taxon>
        <taxon>Pezizales</taxon>
        <taxon>Morchellaceae</taxon>
        <taxon>Morchella</taxon>
    </lineage>
</organism>
<protein>
    <recommendedName>
        <fullName evidence="1">URB1 C-terminal domain-containing protein</fullName>
    </recommendedName>
</protein>
<accession>A0A3N4KSY2</accession>
<dbReference type="PANTHER" id="PTHR13500:SF0">
    <property type="entry name" value="NUCLEOLAR PRE-RIBOSOMAL-ASSOCIATED PROTEIN 1"/>
    <property type="match status" value="1"/>
</dbReference>
<name>A0A3N4KSY2_9PEZI</name>
<dbReference type="GO" id="GO:0000466">
    <property type="term" value="P:maturation of 5.8S rRNA from tricistronic rRNA transcript (SSU-rRNA, 5.8S rRNA, LSU-rRNA)"/>
    <property type="evidence" value="ECO:0007669"/>
    <property type="project" value="TreeGrafter"/>
</dbReference>
<keyword evidence="3" id="KW-1185">Reference proteome</keyword>
<gene>
    <name evidence="2" type="ORF">P167DRAFT_485901</name>
</gene>
<dbReference type="InParanoid" id="A0A3N4KSY2"/>
<dbReference type="GO" id="GO:0000463">
    <property type="term" value="P:maturation of LSU-rRNA from tricistronic rRNA transcript (SSU-rRNA, 5.8S rRNA, LSU-rRNA)"/>
    <property type="evidence" value="ECO:0007669"/>
    <property type="project" value="TreeGrafter"/>
</dbReference>
<sequence length="765" mass="86366">MLDFIKTFILVESEPSELKFEILALLLQQLSSRGQYLPLKDLETLLATGDAPKTFYNALAGYILSVPKEEIEDLDIEHYHMDFEAELHEWMVSLDCALIKQVKSVREAALSTLDTNLRNGKNIPHLERHFSTLLASFAVHREDAAGFEWEEPTGSEIKEKMERLFSVIQDKMFENPPDAPQTEVFLMAASLLNSIDKNRLLKFITSDNRRSTLTANTTALLNVLIRDMNSGEAESVELRNWLLMVFDHLTRRFAEDKMLSDKILDFTKQLERLLNLGTINLNSSVPRPTLNAVLEVGLENHIHIPEVVYFAAVIVSQLPANALEVAKLLQIVLGHSQNPLLLRNNYFDTQEISYHTAFLIYRLFSMASSRQSNVTTLDGVLSLYRGSNDIIDAALYMIICDIEAHLARSIGDRIASWTVAESSDIPLVSRVRGRLTVTIDSKTLARSVFQSSPNRPIIPKEKLKQLEFFMTISKNEDQHLSKTYDLEFILPALTFCLNSEQQVIEITTIIERHCLGFTITGLCSDRSRVRGMAIGFIMTSIAKLEKSSHREKHQILGLLCTLVASISDKEKKDGEQGLKHPIPTVLGVFFAQCVQIVINPGHFLYEKIMTLLLQQGPIMDLYDLPYILQVASLERGDDYYKEISWVLGILVAGLKTTQDLAIYHNRRIFGGCLNAYVAPHCSDRAKERILELLWNTAAVEGGATTLITRNAIMSFIETQANSAEKDDLVLLKRLSARLYEASSKGHVKEWAKGNLEAHLEDIFVK</sequence>
<dbReference type="InterPro" id="IPR032436">
    <property type="entry name" value="URB1_C"/>
</dbReference>
<dbReference type="InterPro" id="IPR039844">
    <property type="entry name" value="URB1"/>
</dbReference>
<feature type="domain" description="URB1 C-terminal" evidence="1">
    <location>
        <begin position="515"/>
        <end position="714"/>
    </location>
</feature>
<proteinExistence type="predicted"/>
<dbReference type="STRING" id="1392247.A0A3N4KSY2"/>
<dbReference type="GO" id="GO:0005730">
    <property type="term" value="C:nucleolus"/>
    <property type="evidence" value="ECO:0007669"/>
    <property type="project" value="TreeGrafter"/>
</dbReference>
<dbReference type="PANTHER" id="PTHR13500">
    <property type="entry name" value="NUCLEOLAR PRERIBOSOMAL-ASSOCIATED PROTEIN 1"/>
    <property type="match status" value="1"/>
</dbReference>
<evidence type="ECO:0000259" key="1">
    <source>
        <dbReference type="Pfam" id="PF16201"/>
    </source>
</evidence>